<name>A0AAD9DAA0_9STRA</name>
<dbReference type="Gene3D" id="1.10.238.10">
    <property type="entry name" value="EF-hand"/>
    <property type="match status" value="1"/>
</dbReference>
<organism evidence="4 5">
    <name type="scientific">Skeletonema marinoi</name>
    <dbReference type="NCBI Taxonomy" id="267567"/>
    <lineage>
        <taxon>Eukaryota</taxon>
        <taxon>Sar</taxon>
        <taxon>Stramenopiles</taxon>
        <taxon>Ochrophyta</taxon>
        <taxon>Bacillariophyta</taxon>
        <taxon>Coscinodiscophyceae</taxon>
        <taxon>Thalassiosirophycidae</taxon>
        <taxon>Thalassiosirales</taxon>
        <taxon>Skeletonemataceae</taxon>
        <taxon>Skeletonema</taxon>
        <taxon>Skeletonema marinoi-dohrnii complex</taxon>
    </lineage>
</organism>
<evidence type="ECO:0000313" key="4">
    <source>
        <dbReference type="EMBL" id="KAK1739932.1"/>
    </source>
</evidence>
<keyword evidence="5" id="KW-1185">Reference proteome</keyword>
<dbReference type="Proteomes" id="UP001224775">
    <property type="component" value="Unassembled WGS sequence"/>
</dbReference>
<dbReference type="GO" id="GO:0005509">
    <property type="term" value="F:calcium ion binding"/>
    <property type="evidence" value="ECO:0007669"/>
    <property type="project" value="InterPro"/>
</dbReference>
<dbReference type="EMBL" id="JATAAI010000017">
    <property type="protein sequence ID" value="KAK1739932.1"/>
    <property type="molecule type" value="Genomic_DNA"/>
</dbReference>
<dbReference type="PROSITE" id="PS50222">
    <property type="entry name" value="EF_HAND_2"/>
    <property type="match status" value="1"/>
</dbReference>
<dbReference type="AlphaFoldDB" id="A0AAD9DAA0"/>
<sequence length="528" mass="57024">MGNSLYRASPSDTDIRYDPTASDNLIDQSPIWASYANSFGAVNYTYIADTNDDGGTFRQPELYNVTSGSGWPYERGVFVGFRMIGINGSRIRDVQVYVYPPASEEFCGRDVPAGMVNVVGSDKNDPMNTTAVCGLNGNVVYSEVFGVSSYERNGNVNYFWSGMGPIYGGGVSGPLPPGFSSFAVPVGNEALFTHSVYAIPGVGAVLTFSDTDSVLTQGDVVKGSFGTGTSAAGFPVQYNTFIYSSGRLGDETSFVEQIQEAFNTYNITADDTPAWVKNGGSVPSCIAEAFGGCPTEEDYCGPNGVDPSCTESPYQNPPASMKPGPIAGFTILAIAVVAIVGFFLHKRSIKSQKKRLRKQFAQQVAKRVDLRGSVSQLNPTDLLAEFKRIDQSVVGGTTDGFISREELWEFVSSGKAGEMNEKDFNLLFDSMDVKGRKKVNFVEFCAFMSSCGDEIHELAKEEKEGYSRDEKLYAASRRLSQRKLDVTGGGQEDDAPLPDEKSSPAKSKNMGSLKFMHGSNAKAEVIDV</sequence>
<reference evidence="4" key="1">
    <citation type="submission" date="2023-06" db="EMBL/GenBank/DDBJ databases">
        <title>Survivors Of The Sea: Transcriptome response of Skeletonema marinoi to long-term dormancy.</title>
        <authorList>
            <person name="Pinder M.I.M."/>
            <person name="Kourtchenko O."/>
            <person name="Robertson E.K."/>
            <person name="Larsson T."/>
            <person name="Maumus F."/>
            <person name="Osuna-Cruz C.M."/>
            <person name="Vancaester E."/>
            <person name="Stenow R."/>
            <person name="Vandepoele K."/>
            <person name="Ploug H."/>
            <person name="Bruchert V."/>
            <person name="Godhe A."/>
            <person name="Topel M."/>
        </authorList>
    </citation>
    <scope>NUCLEOTIDE SEQUENCE</scope>
    <source>
        <strain evidence="4">R05AC</strain>
    </source>
</reference>
<feature type="domain" description="EF-hand" evidence="3">
    <location>
        <begin position="419"/>
        <end position="454"/>
    </location>
</feature>
<evidence type="ECO:0000259" key="3">
    <source>
        <dbReference type="PROSITE" id="PS50222"/>
    </source>
</evidence>
<dbReference type="SUPFAM" id="SSF47473">
    <property type="entry name" value="EF-hand"/>
    <property type="match status" value="1"/>
</dbReference>
<dbReference type="InterPro" id="IPR002048">
    <property type="entry name" value="EF_hand_dom"/>
</dbReference>
<dbReference type="InterPro" id="IPR011992">
    <property type="entry name" value="EF-hand-dom_pair"/>
</dbReference>
<keyword evidence="2" id="KW-0812">Transmembrane</keyword>
<feature type="transmembrane region" description="Helical" evidence="2">
    <location>
        <begin position="326"/>
        <end position="345"/>
    </location>
</feature>
<feature type="region of interest" description="Disordered" evidence="1">
    <location>
        <begin position="482"/>
        <end position="528"/>
    </location>
</feature>
<proteinExistence type="predicted"/>
<protein>
    <recommendedName>
        <fullName evidence="3">EF-hand domain-containing protein</fullName>
    </recommendedName>
</protein>
<accession>A0AAD9DAA0</accession>
<keyword evidence="2" id="KW-1133">Transmembrane helix</keyword>
<gene>
    <name evidence="4" type="ORF">QTG54_009691</name>
</gene>
<comment type="caution">
    <text evidence="4">The sequence shown here is derived from an EMBL/GenBank/DDBJ whole genome shotgun (WGS) entry which is preliminary data.</text>
</comment>
<evidence type="ECO:0000256" key="2">
    <source>
        <dbReference type="SAM" id="Phobius"/>
    </source>
</evidence>
<evidence type="ECO:0000256" key="1">
    <source>
        <dbReference type="SAM" id="MobiDB-lite"/>
    </source>
</evidence>
<evidence type="ECO:0000313" key="5">
    <source>
        <dbReference type="Proteomes" id="UP001224775"/>
    </source>
</evidence>
<keyword evidence="2" id="KW-0472">Membrane</keyword>